<organism evidence="3 4">
    <name type="scientific">Cohnella thailandensis</name>
    <dbReference type="NCBI Taxonomy" id="557557"/>
    <lineage>
        <taxon>Bacteria</taxon>
        <taxon>Bacillati</taxon>
        <taxon>Bacillota</taxon>
        <taxon>Bacilli</taxon>
        <taxon>Bacillales</taxon>
        <taxon>Paenibacillaceae</taxon>
        <taxon>Cohnella</taxon>
    </lineage>
</organism>
<dbReference type="SUPFAM" id="SSF56399">
    <property type="entry name" value="ADP-ribosylation"/>
    <property type="match status" value="1"/>
</dbReference>
<dbReference type="Pfam" id="PF03496">
    <property type="entry name" value="ADPrib_exo_Tox"/>
    <property type="match status" value="1"/>
</dbReference>
<protein>
    <submittedName>
        <fullName evidence="3">Minor capsid protein</fullName>
    </submittedName>
</protein>
<evidence type="ECO:0000259" key="1">
    <source>
        <dbReference type="Pfam" id="PF03496"/>
    </source>
</evidence>
<feature type="domain" description="ADP ribosyltransferase" evidence="1">
    <location>
        <begin position="366"/>
        <end position="529"/>
    </location>
</feature>
<reference evidence="3 4" key="1">
    <citation type="submission" date="2020-08" db="EMBL/GenBank/DDBJ databases">
        <title>Cohnella phylogeny.</title>
        <authorList>
            <person name="Dunlap C."/>
        </authorList>
    </citation>
    <scope>NUCLEOTIDE SEQUENCE [LARGE SCALE GENOMIC DNA]</scope>
    <source>
        <strain evidence="3 4">DSM 25241</strain>
    </source>
</reference>
<keyword evidence="4" id="KW-1185">Reference proteome</keyword>
<gene>
    <name evidence="3" type="ORF">H7B67_01355</name>
</gene>
<dbReference type="Proteomes" id="UP000535838">
    <property type="component" value="Unassembled WGS sequence"/>
</dbReference>
<dbReference type="InterPro" id="IPR006528">
    <property type="entry name" value="Phage_head_morphogenesis_dom"/>
</dbReference>
<proteinExistence type="predicted"/>
<evidence type="ECO:0000313" key="3">
    <source>
        <dbReference type="EMBL" id="MBB6632772.1"/>
    </source>
</evidence>
<accession>A0A841SNL0</accession>
<dbReference type="InterPro" id="IPR003540">
    <property type="entry name" value="ADP-ribosyltransferase"/>
</dbReference>
<comment type="caution">
    <text evidence="3">The sequence shown here is derived from an EMBL/GenBank/DDBJ whole genome shotgun (WGS) entry which is preliminary data.</text>
</comment>
<feature type="domain" description="Phage head morphogenesis" evidence="2">
    <location>
        <begin position="195"/>
        <end position="301"/>
    </location>
</feature>
<evidence type="ECO:0000259" key="2">
    <source>
        <dbReference type="Pfam" id="PF04233"/>
    </source>
</evidence>
<evidence type="ECO:0000313" key="4">
    <source>
        <dbReference type="Proteomes" id="UP000535838"/>
    </source>
</evidence>
<dbReference type="GO" id="GO:0005576">
    <property type="term" value="C:extracellular region"/>
    <property type="evidence" value="ECO:0007669"/>
    <property type="project" value="InterPro"/>
</dbReference>
<dbReference type="EMBL" id="JACJVQ010000002">
    <property type="protein sequence ID" value="MBB6632772.1"/>
    <property type="molecule type" value="Genomic_DNA"/>
</dbReference>
<dbReference type="NCBIfam" id="TIGR01641">
    <property type="entry name" value="phageSPP1_gp7"/>
    <property type="match status" value="1"/>
</dbReference>
<dbReference type="Gene3D" id="3.90.176.10">
    <property type="entry name" value="Toxin ADP-ribosyltransferase, Chain A, domain 1"/>
    <property type="match status" value="1"/>
</dbReference>
<name>A0A841SNL0_9BACL</name>
<dbReference type="Pfam" id="PF04233">
    <property type="entry name" value="Phage_Mu_F"/>
    <property type="match status" value="1"/>
</dbReference>
<dbReference type="RefSeq" id="WP_185118005.1">
    <property type="nucleotide sequence ID" value="NZ_JACJVQ010000002.1"/>
</dbReference>
<dbReference type="PROSITE" id="PS51996">
    <property type="entry name" value="TR_MART"/>
    <property type="match status" value="1"/>
</dbReference>
<dbReference type="AlphaFoldDB" id="A0A841SNL0"/>
<sequence length="535" mass="60803">MKPADYWQRRSEEVAARQFAKADAYDATMQREYARAAEEIQRAIEVFYQRYAENGEVSFAEARRQLSGRELGQFKLTLEEFIEKAKDNADGRWTKQLNEAYYRVRVSRYEALMTEVRQSVELLAGKRQAGTGELLGDVYTDTYYRTIFELQKGIGIGATFAKIDQEGLQTVLGTEFAGSNWSKRIWGYRDKLVTELRTKLAQAFIRGESAEKTIQDVSARMDVSYSNAERLVQTESAFFAGQATMAGYKASNVVDDYELLATLDNKTSETCRAMDGKVFKLSEMEVGVNYPPLHARCRTTTVPFFEDEIDPGERIARGEDGMTYTVPGNMTYEDWYEKYVSSTDSPKSGIIDQIEYRSFGNAKEVKDWEAKVTPKWLESLTEEEEQAIRRYTGSSYREINQNLRQAEGDEQLDRIAELISSGIRKFNLTENITAYRGLSQNIFGAPAADLPGVEFTDAAFWSTTLLSDRQFSGMIQMEIHVPAGTKGAMINPLSSFKDSEYEFLLDKGMLYRIESAEEENGKINLIVEVLGYADR</sequence>